<keyword evidence="4 9" id="KW-0812">Transmembrane</keyword>
<comment type="similarity">
    <text evidence="8">Belongs to the binding-protein-dependent transport system permease family. LivHM subfamily.</text>
</comment>
<dbReference type="CDD" id="cd06582">
    <property type="entry name" value="TM_PBP1_LivH_like"/>
    <property type="match status" value="1"/>
</dbReference>
<evidence type="ECO:0000256" key="3">
    <source>
        <dbReference type="ARBA" id="ARBA00022475"/>
    </source>
</evidence>
<evidence type="ECO:0000256" key="8">
    <source>
        <dbReference type="ARBA" id="ARBA00037998"/>
    </source>
</evidence>
<evidence type="ECO:0000256" key="5">
    <source>
        <dbReference type="ARBA" id="ARBA00022970"/>
    </source>
</evidence>
<accession>A0ABV9QAQ9</accession>
<dbReference type="PANTHER" id="PTHR11795">
    <property type="entry name" value="BRANCHED-CHAIN AMINO ACID TRANSPORT SYSTEM PERMEASE PROTEIN LIVH"/>
    <property type="match status" value="1"/>
</dbReference>
<feature type="transmembrane region" description="Helical" evidence="9">
    <location>
        <begin position="144"/>
        <end position="170"/>
    </location>
</feature>
<dbReference type="Proteomes" id="UP001596001">
    <property type="component" value="Unassembled WGS sequence"/>
</dbReference>
<keyword evidence="2" id="KW-0813">Transport</keyword>
<dbReference type="Pfam" id="PF02653">
    <property type="entry name" value="BPD_transp_2"/>
    <property type="match status" value="1"/>
</dbReference>
<comment type="caution">
    <text evidence="10">The sequence shown here is derived from an EMBL/GenBank/DDBJ whole genome shotgun (WGS) entry which is preliminary data.</text>
</comment>
<organism evidence="10 11">
    <name type="scientific">Giesbergeria sinuosa</name>
    <dbReference type="NCBI Taxonomy" id="80883"/>
    <lineage>
        <taxon>Bacteria</taxon>
        <taxon>Pseudomonadati</taxon>
        <taxon>Pseudomonadota</taxon>
        <taxon>Betaproteobacteria</taxon>
        <taxon>Burkholderiales</taxon>
        <taxon>Comamonadaceae</taxon>
        <taxon>Giesbergeria</taxon>
    </lineage>
</organism>
<keyword evidence="5" id="KW-0029">Amino-acid transport</keyword>
<dbReference type="InterPro" id="IPR001851">
    <property type="entry name" value="ABC_transp_permease"/>
</dbReference>
<reference evidence="11" key="1">
    <citation type="journal article" date="2019" name="Int. J. Syst. Evol. Microbiol.">
        <title>The Global Catalogue of Microorganisms (GCM) 10K type strain sequencing project: providing services to taxonomists for standard genome sequencing and annotation.</title>
        <authorList>
            <consortium name="The Broad Institute Genomics Platform"/>
            <consortium name="The Broad Institute Genome Sequencing Center for Infectious Disease"/>
            <person name="Wu L."/>
            <person name="Ma J."/>
        </authorList>
    </citation>
    <scope>NUCLEOTIDE SEQUENCE [LARGE SCALE GENOMIC DNA]</scope>
    <source>
        <strain evidence="11">CCUG 49452</strain>
    </source>
</reference>
<sequence length="315" mass="33734">MGLELLLVSLLNGISYGLLLFMLSAGLTLIFSLMGVLNFAHASFYMLGAYLGYSFSALWGFWLALWLAPLAVGVLGAMFERYCLRRVHRFGHVPELLVTFGLSYLVLELVQLLWGRSTVPYTLPEALQGPLFHLYGVQFPKSRAFIMLVALLMLASIGLLLAYTRIGLVIQAALEHPEMVQALGHNVPRVFMWVFGGGCALAALAGAIGGNTYVTEPSMAASVGSIIFVVVVVGGMGSLVGAFLASLLIGLLQTLAVAIDTPVARFWQVLGGSSLGEGSAWGQLTVAQLAPILPYVLLVLVLVLRPQGLLGQRQD</sequence>
<dbReference type="InterPro" id="IPR052157">
    <property type="entry name" value="BCAA_transport_permease"/>
</dbReference>
<name>A0ABV9QAQ9_9BURK</name>
<keyword evidence="11" id="KW-1185">Reference proteome</keyword>
<feature type="transmembrane region" description="Helical" evidence="9">
    <location>
        <begin position="226"/>
        <end position="259"/>
    </location>
</feature>
<keyword evidence="6 9" id="KW-1133">Transmembrane helix</keyword>
<evidence type="ECO:0000256" key="9">
    <source>
        <dbReference type="SAM" id="Phobius"/>
    </source>
</evidence>
<evidence type="ECO:0000256" key="2">
    <source>
        <dbReference type="ARBA" id="ARBA00022448"/>
    </source>
</evidence>
<evidence type="ECO:0000256" key="1">
    <source>
        <dbReference type="ARBA" id="ARBA00004651"/>
    </source>
</evidence>
<feature type="transmembrane region" description="Helical" evidence="9">
    <location>
        <begin position="59"/>
        <end position="79"/>
    </location>
</feature>
<gene>
    <name evidence="10" type="ORF">ACFO6X_02985</name>
</gene>
<feature type="transmembrane region" description="Helical" evidence="9">
    <location>
        <begin position="279"/>
        <end position="304"/>
    </location>
</feature>
<proteinExistence type="inferred from homology"/>
<evidence type="ECO:0000256" key="7">
    <source>
        <dbReference type="ARBA" id="ARBA00023136"/>
    </source>
</evidence>
<dbReference type="PANTHER" id="PTHR11795:SF442">
    <property type="entry name" value="ABC TRANSPORTER ATP-BINDING PROTEIN"/>
    <property type="match status" value="1"/>
</dbReference>
<dbReference type="RefSeq" id="WP_382430490.1">
    <property type="nucleotide sequence ID" value="NZ_JBHSHJ010000002.1"/>
</dbReference>
<keyword evidence="7 9" id="KW-0472">Membrane</keyword>
<evidence type="ECO:0000256" key="4">
    <source>
        <dbReference type="ARBA" id="ARBA00022692"/>
    </source>
</evidence>
<comment type="subcellular location">
    <subcellularLocation>
        <location evidence="1">Cell membrane</location>
        <topology evidence="1">Multi-pass membrane protein</topology>
    </subcellularLocation>
</comment>
<evidence type="ECO:0000313" key="10">
    <source>
        <dbReference type="EMBL" id="MFC4787959.1"/>
    </source>
</evidence>
<protein>
    <submittedName>
        <fullName evidence="10">Branched-chain amino acid ABC transporter permease</fullName>
    </submittedName>
</protein>
<evidence type="ECO:0000256" key="6">
    <source>
        <dbReference type="ARBA" id="ARBA00022989"/>
    </source>
</evidence>
<dbReference type="EMBL" id="JBHSHJ010000002">
    <property type="protein sequence ID" value="MFC4787959.1"/>
    <property type="molecule type" value="Genomic_DNA"/>
</dbReference>
<feature type="transmembrane region" description="Helical" evidence="9">
    <location>
        <begin position="190"/>
        <end position="214"/>
    </location>
</feature>
<evidence type="ECO:0000313" key="11">
    <source>
        <dbReference type="Proteomes" id="UP001596001"/>
    </source>
</evidence>
<keyword evidence="3" id="KW-1003">Cell membrane</keyword>